<dbReference type="SMART" id="SM01204">
    <property type="entry name" value="FIST_C"/>
    <property type="match status" value="1"/>
</dbReference>
<sequence length="380" mass="38852">MRVAKLSWSPQAGLSSTGDEPQADLVLYFGARPVLAEGGCHQALREAFPGAVVVGCSTGGQSLGLEVEEDGAVGAALRFAGTRVRLATENAIERGASHACGRRLGAALAAPDLAGVLVLSDGLHVNGSALAAGITERLGPGVPVSGGLAGDGAAFAATLVGAGEAAPAERRVAAIGFYGPSVRFGHGSAGGWRRFGPERRITQADGPVLHELDGAPALDLYERYLGDEAQGLPGSALLFPLRIWNPARPGHELVRTVLGVDKAARSMTFAGDMPAGWRAQLMRGGVDGLVSGAAEAARAAAQRCEGAAGDGLALLVSCIGRRLLMGQRTAEEIEAVAAQFPPGQPILGFYSYGELSPLAASGHCELHNQTMTVTLLREAA</sequence>
<dbReference type="Pfam" id="PF10442">
    <property type="entry name" value="FIST_C"/>
    <property type="match status" value="1"/>
</dbReference>
<dbReference type="SMART" id="SM00897">
    <property type="entry name" value="FIST"/>
    <property type="match status" value="1"/>
</dbReference>
<name>A0ABS4AMB7_9PROT</name>
<dbReference type="Proteomes" id="UP000680815">
    <property type="component" value="Unassembled WGS sequence"/>
</dbReference>
<feature type="domain" description="FIST" evidence="1">
    <location>
        <begin position="22"/>
        <end position="216"/>
    </location>
</feature>
<gene>
    <name evidence="3" type="ORF">J5Y09_00485</name>
</gene>
<dbReference type="InterPro" id="IPR013702">
    <property type="entry name" value="FIST_domain_N"/>
</dbReference>
<reference evidence="3 4" key="1">
    <citation type="submission" date="2021-03" db="EMBL/GenBank/DDBJ databases">
        <authorList>
            <person name="So Y."/>
        </authorList>
    </citation>
    <scope>NUCLEOTIDE SEQUENCE [LARGE SCALE GENOMIC DNA]</scope>
    <source>
        <strain evidence="3 4">PWR1</strain>
    </source>
</reference>
<dbReference type="EMBL" id="JAGIYZ010000001">
    <property type="protein sequence ID" value="MBP0462374.1"/>
    <property type="molecule type" value="Genomic_DNA"/>
</dbReference>
<evidence type="ECO:0000313" key="3">
    <source>
        <dbReference type="EMBL" id="MBP0462374.1"/>
    </source>
</evidence>
<dbReference type="PANTHER" id="PTHR40252:SF2">
    <property type="entry name" value="BLR0328 PROTEIN"/>
    <property type="match status" value="1"/>
</dbReference>
<dbReference type="Pfam" id="PF08495">
    <property type="entry name" value="FIST"/>
    <property type="match status" value="1"/>
</dbReference>
<protein>
    <submittedName>
        <fullName evidence="3">FIST C-terminal domain-containing protein</fullName>
    </submittedName>
</protein>
<dbReference type="RefSeq" id="WP_209349749.1">
    <property type="nucleotide sequence ID" value="NZ_JAGIYZ010000001.1"/>
</dbReference>
<dbReference type="PANTHER" id="PTHR40252">
    <property type="entry name" value="BLR0328 PROTEIN"/>
    <property type="match status" value="1"/>
</dbReference>
<comment type="caution">
    <text evidence="3">The sequence shown here is derived from an EMBL/GenBank/DDBJ whole genome shotgun (WGS) entry which is preliminary data.</text>
</comment>
<evidence type="ECO:0000259" key="1">
    <source>
        <dbReference type="SMART" id="SM00897"/>
    </source>
</evidence>
<evidence type="ECO:0000313" key="4">
    <source>
        <dbReference type="Proteomes" id="UP000680815"/>
    </source>
</evidence>
<accession>A0ABS4AMB7</accession>
<proteinExistence type="predicted"/>
<evidence type="ECO:0000259" key="2">
    <source>
        <dbReference type="SMART" id="SM01204"/>
    </source>
</evidence>
<organism evidence="3 4">
    <name type="scientific">Roseomonas nitratireducens</name>
    <dbReference type="NCBI Taxonomy" id="2820810"/>
    <lineage>
        <taxon>Bacteria</taxon>
        <taxon>Pseudomonadati</taxon>
        <taxon>Pseudomonadota</taxon>
        <taxon>Alphaproteobacteria</taxon>
        <taxon>Acetobacterales</taxon>
        <taxon>Roseomonadaceae</taxon>
        <taxon>Roseomonas</taxon>
    </lineage>
</organism>
<dbReference type="InterPro" id="IPR019494">
    <property type="entry name" value="FIST_C"/>
</dbReference>
<feature type="domain" description="FIST C-domain" evidence="2">
    <location>
        <begin position="217"/>
        <end position="358"/>
    </location>
</feature>
<keyword evidence="4" id="KW-1185">Reference proteome</keyword>